<reference evidence="1 2" key="1">
    <citation type="submission" date="2021-03" db="EMBL/GenBank/DDBJ databases">
        <title>Sequencing the genomes of 1000 actinobacteria strains.</title>
        <authorList>
            <person name="Klenk H.-P."/>
        </authorList>
    </citation>
    <scope>NUCLEOTIDE SEQUENCE [LARGE SCALE GENOMIC DNA]</scope>
    <source>
        <strain evidence="1 2">DSM 46670</strain>
    </source>
</reference>
<dbReference type="RefSeq" id="WP_245378677.1">
    <property type="nucleotide sequence ID" value="NZ_JAGINW010000001.1"/>
</dbReference>
<protein>
    <submittedName>
        <fullName evidence="1">Uncharacterized protein</fullName>
    </submittedName>
</protein>
<proteinExistence type="predicted"/>
<comment type="caution">
    <text evidence="1">The sequence shown here is derived from an EMBL/GenBank/DDBJ whole genome shotgun (WGS) entry which is preliminary data.</text>
</comment>
<name>A0ABS4TY34_9PSEU</name>
<evidence type="ECO:0000313" key="2">
    <source>
        <dbReference type="Proteomes" id="UP001519332"/>
    </source>
</evidence>
<accession>A0ABS4TY34</accession>
<keyword evidence="2" id="KW-1185">Reference proteome</keyword>
<dbReference type="Proteomes" id="UP001519332">
    <property type="component" value="Unassembled WGS sequence"/>
</dbReference>
<sequence>METTSTSPGHRHVLAQIPAYQASTMLAGDFSHVDCAVTIKRIYVFFVMEAATRYVRILGRRLLQRIVQ</sequence>
<gene>
    <name evidence="1" type="ORF">JOF56_009284</name>
</gene>
<organism evidence="1 2">
    <name type="scientific">Kibdelosporangium banguiense</name>
    <dbReference type="NCBI Taxonomy" id="1365924"/>
    <lineage>
        <taxon>Bacteria</taxon>
        <taxon>Bacillati</taxon>
        <taxon>Actinomycetota</taxon>
        <taxon>Actinomycetes</taxon>
        <taxon>Pseudonocardiales</taxon>
        <taxon>Pseudonocardiaceae</taxon>
        <taxon>Kibdelosporangium</taxon>
    </lineage>
</organism>
<dbReference type="EMBL" id="JAGINW010000001">
    <property type="protein sequence ID" value="MBP2328899.1"/>
    <property type="molecule type" value="Genomic_DNA"/>
</dbReference>
<evidence type="ECO:0000313" key="1">
    <source>
        <dbReference type="EMBL" id="MBP2328899.1"/>
    </source>
</evidence>